<protein>
    <submittedName>
        <fullName evidence="10">PspC domain-containing protein</fullName>
    </submittedName>
</protein>
<proteinExistence type="predicted"/>
<dbReference type="InterPro" id="IPR052027">
    <property type="entry name" value="PspC"/>
</dbReference>
<keyword evidence="4 6" id="KW-1133">Transmembrane helix</keyword>
<dbReference type="InterPro" id="IPR007168">
    <property type="entry name" value="Phageshock_PspC_N"/>
</dbReference>
<evidence type="ECO:0000259" key="7">
    <source>
        <dbReference type="Pfam" id="PF04024"/>
    </source>
</evidence>
<gene>
    <name evidence="10" type="ORF">MUY27_18915</name>
</gene>
<keyword evidence="3 6" id="KW-0812">Transmembrane</keyword>
<dbReference type="Pfam" id="PF04024">
    <property type="entry name" value="PspC"/>
    <property type="match status" value="1"/>
</dbReference>
<dbReference type="PANTHER" id="PTHR33885">
    <property type="entry name" value="PHAGE SHOCK PROTEIN C"/>
    <property type="match status" value="1"/>
</dbReference>
<dbReference type="GO" id="GO:0005886">
    <property type="term" value="C:plasma membrane"/>
    <property type="evidence" value="ECO:0007669"/>
    <property type="project" value="UniProtKB-SubCell"/>
</dbReference>
<comment type="subcellular location">
    <subcellularLocation>
        <location evidence="1">Cell membrane</location>
        <topology evidence="1">Single-pass membrane protein</topology>
    </subcellularLocation>
</comment>
<keyword evidence="2" id="KW-1003">Cell membrane</keyword>
<keyword evidence="5 6" id="KW-0472">Membrane</keyword>
<name>A0A9X1X8Q9_9SPHI</name>
<dbReference type="InterPro" id="IPR054319">
    <property type="entry name" value="PspC-rel_ToastRack"/>
</dbReference>
<evidence type="ECO:0000259" key="8">
    <source>
        <dbReference type="Pfam" id="PF22571"/>
    </source>
</evidence>
<evidence type="ECO:0000256" key="4">
    <source>
        <dbReference type="ARBA" id="ARBA00022989"/>
    </source>
</evidence>
<dbReference type="Proteomes" id="UP001139450">
    <property type="component" value="Unassembled WGS sequence"/>
</dbReference>
<dbReference type="AlphaFoldDB" id="A0A9X1X8Q9"/>
<dbReference type="RefSeq" id="WP_245132740.1">
    <property type="nucleotide sequence ID" value="NZ_JALJEJ010000012.1"/>
</dbReference>
<feature type="transmembrane region" description="Helical" evidence="6">
    <location>
        <begin position="322"/>
        <end position="339"/>
    </location>
</feature>
<reference evidence="10" key="1">
    <citation type="submission" date="2022-04" db="EMBL/GenBank/DDBJ databases">
        <title>Mucilaginibacter sp. RS28 isolated from freshwater.</title>
        <authorList>
            <person name="Ko S.-R."/>
        </authorList>
    </citation>
    <scope>NUCLEOTIDE SEQUENCE</scope>
    <source>
        <strain evidence="10">RS28</strain>
    </source>
</reference>
<comment type="caution">
    <text evidence="10">The sequence shown here is derived from an EMBL/GenBank/DDBJ whole genome shotgun (WGS) entry which is preliminary data.</text>
</comment>
<evidence type="ECO:0000256" key="1">
    <source>
        <dbReference type="ARBA" id="ARBA00004162"/>
    </source>
</evidence>
<accession>A0A9X1X8Q9</accession>
<sequence length="546" mass="62344">MNKTIIININGTVFHIEETAYEILKAYMTAVKKHFFNSEDSLEITTDIENRIAELFTEILLREGRQVVIEQDVNMVVQQMGSVEDFDLSAGETSETTAYPPFTERATKRRLFRDPDDHLISGVCAGIGNYFDIKAVWIRLAFAFSLLFFGTGLFLYIILWLVIPKATTRADRMAMKGEKLNIEGFKRNFEAELTNVRGKLGDMELEARPFIYRFRDFIQEFFGFAGNSIKTLATLILKLIGIAFMVCFFGLAIALIVLLVSAIGFKNDLHMTFPFSIIGYQYAGWIYFSVFLIGIIPLIAMIVILSRAIFNTPALTRSMSSGLLITWICALSICVYLATKITANFRQSASFDQTINIKPTTANTYYLKLNNTKFLTKEDSARLDIRSRFDGLVVTNEDDEDELNNGPRNVWINIERSDVAQPVLVERYHAKGKTYEEALMNARNTQYNFTQKDTVLNFDYRLHQLKKNTWHNEEINLTLKLPLNSKIIIERALRNYTNADFYACASDNKLSSPDKLTFMMTENGIRCKVDTLKIDTAVIKPNAKKL</sequence>
<feature type="transmembrane region" description="Helical" evidence="6">
    <location>
        <begin position="136"/>
        <end position="163"/>
    </location>
</feature>
<feature type="domain" description="PspC-related ToastRack" evidence="9">
    <location>
        <begin position="398"/>
        <end position="528"/>
    </location>
</feature>
<dbReference type="PANTHER" id="PTHR33885:SF3">
    <property type="entry name" value="PHAGE SHOCK PROTEIN C"/>
    <property type="match status" value="1"/>
</dbReference>
<evidence type="ECO:0000259" key="9">
    <source>
        <dbReference type="Pfam" id="PF22744"/>
    </source>
</evidence>
<organism evidence="10 11">
    <name type="scientific">Mucilaginibacter straminoryzae</name>
    <dbReference type="NCBI Taxonomy" id="2932774"/>
    <lineage>
        <taxon>Bacteria</taxon>
        <taxon>Pseudomonadati</taxon>
        <taxon>Bacteroidota</taxon>
        <taxon>Sphingobacteriia</taxon>
        <taxon>Sphingobacteriales</taxon>
        <taxon>Sphingobacteriaceae</taxon>
        <taxon>Mucilaginibacter</taxon>
    </lineage>
</organism>
<evidence type="ECO:0000256" key="5">
    <source>
        <dbReference type="ARBA" id="ARBA00023136"/>
    </source>
</evidence>
<keyword evidence="11" id="KW-1185">Reference proteome</keyword>
<evidence type="ECO:0000313" key="11">
    <source>
        <dbReference type="Proteomes" id="UP001139450"/>
    </source>
</evidence>
<feature type="domain" description="Phage shock protein PspC N-terminal" evidence="7">
    <location>
        <begin position="109"/>
        <end position="166"/>
    </location>
</feature>
<dbReference type="Pfam" id="PF22571">
    <property type="entry name" value="LiaI-LiaF-TM_PspC"/>
    <property type="match status" value="1"/>
</dbReference>
<evidence type="ECO:0000313" key="10">
    <source>
        <dbReference type="EMBL" id="MCJ8211798.1"/>
    </source>
</evidence>
<evidence type="ECO:0000256" key="6">
    <source>
        <dbReference type="SAM" id="Phobius"/>
    </source>
</evidence>
<dbReference type="InterPro" id="IPR054321">
    <property type="entry name" value="PspC-rel_TM"/>
</dbReference>
<feature type="domain" description="PspC-related transmembrane region" evidence="8">
    <location>
        <begin position="210"/>
        <end position="345"/>
    </location>
</feature>
<evidence type="ECO:0000256" key="3">
    <source>
        <dbReference type="ARBA" id="ARBA00022692"/>
    </source>
</evidence>
<feature type="transmembrane region" description="Helical" evidence="6">
    <location>
        <begin position="285"/>
        <end position="310"/>
    </location>
</feature>
<evidence type="ECO:0000256" key="2">
    <source>
        <dbReference type="ARBA" id="ARBA00022475"/>
    </source>
</evidence>
<dbReference type="Pfam" id="PF22744">
    <property type="entry name" value="Toast-rack_PspC-Cterm"/>
    <property type="match status" value="1"/>
</dbReference>
<feature type="transmembrane region" description="Helical" evidence="6">
    <location>
        <begin position="239"/>
        <end position="265"/>
    </location>
</feature>
<dbReference type="EMBL" id="JALJEJ010000012">
    <property type="protein sequence ID" value="MCJ8211798.1"/>
    <property type="molecule type" value="Genomic_DNA"/>
</dbReference>